<feature type="compositionally biased region" description="Low complexity" evidence="1">
    <location>
        <begin position="28"/>
        <end position="66"/>
    </location>
</feature>
<gene>
    <name evidence="3" type="ORF">BN11_4610004</name>
</gene>
<feature type="region of interest" description="Disordered" evidence="1">
    <location>
        <begin position="22"/>
        <end position="66"/>
    </location>
</feature>
<dbReference type="RefSeq" id="WP_048699960.1">
    <property type="nucleotide sequence ID" value="NZ_HG764815.1"/>
</dbReference>
<keyword evidence="2" id="KW-0732">Signal</keyword>
<dbReference type="OrthoDB" id="9982680at2"/>
<comment type="caution">
    <text evidence="3">The sequence shown here is derived from an EMBL/GenBank/DDBJ whole genome shotgun (WGS) entry which is preliminary data.</text>
</comment>
<name>W6K0R5_9MICO</name>
<evidence type="ECO:0000313" key="4">
    <source>
        <dbReference type="Proteomes" id="UP000035763"/>
    </source>
</evidence>
<evidence type="ECO:0000313" key="3">
    <source>
        <dbReference type="EMBL" id="CCH74610.1"/>
    </source>
</evidence>
<dbReference type="PROSITE" id="PS51257">
    <property type="entry name" value="PROKAR_LIPOPROTEIN"/>
    <property type="match status" value="1"/>
</dbReference>
<keyword evidence="4" id="KW-1185">Reference proteome</keyword>
<dbReference type="EMBL" id="CAJA01000403">
    <property type="protein sequence ID" value="CCH74610.1"/>
    <property type="molecule type" value="Genomic_DNA"/>
</dbReference>
<dbReference type="Proteomes" id="UP000035763">
    <property type="component" value="Unassembled WGS sequence"/>
</dbReference>
<evidence type="ECO:0000256" key="2">
    <source>
        <dbReference type="SAM" id="SignalP"/>
    </source>
</evidence>
<evidence type="ECO:0000256" key="1">
    <source>
        <dbReference type="SAM" id="MobiDB-lite"/>
    </source>
</evidence>
<accession>W6K0R5</accession>
<reference evidence="3 4" key="1">
    <citation type="journal article" date="2013" name="ISME J.">
        <title>A metabolic model for members of the genus Tetrasphaera involved in enhanced biological phosphorus removal.</title>
        <authorList>
            <person name="Kristiansen R."/>
            <person name="Nguyen H.T.T."/>
            <person name="Saunders A.M."/>
            <person name="Nielsen J.L."/>
            <person name="Wimmer R."/>
            <person name="Le V.Q."/>
            <person name="McIlroy S.J."/>
            <person name="Petrovski S."/>
            <person name="Seviour R.J."/>
            <person name="Calteau A."/>
            <person name="Nielsen K.L."/>
            <person name="Nielsen P.H."/>
        </authorList>
    </citation>
    <scope>NUCLEOTIDE SEQUENCE [LARGE SCALE GENOMIC DNA]</scope>
    <source>
        <strain evidence="3 4">Ben110</strain>
    </source>
</reference>
<protein>
    <submittedName>
        <fullName evidence="3">Uncharacterized protein</fullName>
    </submittedName>
</protein>
<dbReference type="STRING" id="1193182.BN11_4610004"/>
<proteinExistence type="predicted"/>
<sequence length="160" mass="15715">MTTRRTKLASIAMAGMLALAACGGGDSGSSSTTPAAAGSTSASAPASTSAASSSSAGSASGSGSYDAAGCAAVGQSLMDIANVALDSLTGDFSQADFDKAFPGGVVDKFPKDLQAGYTELETLAKDLIGKSQTEAMEASQAFSTKISDYTNQVSKACIPS</sequence>
<feature type="signal peptide" evidence="2">
    <location>
        <begin position="1"/>
        <end position="20"/>
    </location>
</feature>
<organism evidence="3 4">
    <name type="scientific">Nostocoides australiense Ben110</name>
    <dbReference type="NCBI Taxonomy" id="1193182"/>
    <lineage>
        <taxon>Bacteria</taxon>
        <taxon>Bacillati</taxon>
        <taxon>Actinomycetota</taxon>
        <taxon>Actinomycetes</taxon>
        <taxon>Micrococcales</taxon>
        <taxon>Intrasporangiaceae</taxon>
        <taxon>Nostocoides</taxon>
    </lineage>
</organism>
<feature type="chain" id="PRO_5038900871" evidence="2">
    <location>
        <begin position="21"/>
        <end position="160"/>
    </location>
</feature>
<dbReference type="AlphaFoldDB" id="W6K0R5"/>